<keyword evidence="4 7" id="KW-0238">DNA-binding</keyword>
<organism evidence="11 12">
    <name type="scientific">Allacma fusca</name>
    <dbReference type="NCBI Taxonomy" id="39272"/>
    <lineage>
        <taxon>Eukaryota</taxon>
        <taxon>Metazoa</taxon>
        <taxon>Ecdysozoa</taxon>
        <taxon>Arthropoda</taxon>
        <taxon>Hexapoda</taxon>
        <taxon>Collembola</taxon>
        <taxon>Symphypleona</taxon>
        <taxon>Sminthuridae</taxon>
        <taxon>Allacma</taxon>
    </lineage>
</organism>
<keyword evidence="6 7" id="KW-0539">Nucleus</keyword>
<dbReference type="GO" id="GO:0000981">
    <property type="term" value="F:DNA-binding transcription factor activity, RNA polymerase II-specific"/>
    <property type="evidence" value="ECO:0007669"/>
    <property type="project" value="InterPro"/>
</dbReference>
<keyword evidence="3" id="KW-0217">Developmental protein</keyword>
<dbReference type="Pfam" id="PF00046">
    <property type="entry name" value="Homeodomain"/>
    <property type="match status" value="1"/>
</dbReference>
<gene>
    <name evidence="11" type="ORF">AFUS01_LOCUS28853</name>
</gene>
<dbReference type="PANTHER" id="PTHR24332">
    <property type="entry name" value="HOMEOBOX PROTEIN CDX"/>
    <property type="match status" value="1"/>
</dbReference>
<dbReference type="PANTHER" id="PTHR24332:SF9">
    <property type="entry name" value="HOMEOTIC PROTEIN CAUDAL"/>
    <property type="match status" value="1"/>
</dbReference>
<dbReference type="EMBL" id="CAJVCH010418518">
    <property type="protein sequence ID" value="CAG7818341.1"/>
    <property type="molecule type" value="Genomic_DNA"/>
</dbReference>
<dbReference type="InterPro" id="IPR017970">
    <property type="entry name" value="Homeobox_CS"/>
</dbReference>
<feature type="compositionally biased region" description="Low complexity" evidence="9">
    <location>
        <begin position="135"/>
        <end position="170"/>
    </location>
</feature>
<dbReference type="GO" id="GO:0005634">
    <property type="term" value="C:nucleus"/>
    <property type="evidence" value="ECO:0007669"/>
    <property type="project" value="UniProtKB-SubCell"/>
</dbReference>
<dbReference type="Proteomes" id="UP000708208">
    <property type="component" value="Unassembled WGS sequence"/>
</dbReference>
<dbReference type="SMART" id="SM00389">
    <property type="entry name" value="HOX"/>
    <property type="match status" value="1"/>
</dbReference>
<feature type="domain" description="Homeobox" evidence="10">
    <location>
        <begin position="338"/>
        <end position="398"/>
    </location>
</feature>
<dbReference type="GO" id="GO:0000977">
    <property type="term" value="F:RNA polymerase II transcription regulatory region sequence-specific DNA binding"/>
    <property type="evidence" value="ECO:0007669"/>
    <property type="project" value="TreeGrafter"/>
</dbReference>
<dbReference type="PROSITE" id="PS00027">
    <property type="entry name" value="HOMEOBOX_1"/>
    <property type="match status" value="1"/>
</dbReference>
<evidence type="ECO:0000256" key="9">
    <source>
        <dbReference type="SAM" id="MobiDB-lite"/>
    </source>
</evidence>
<dbReference type="PROSITE" id="PS50071">
    <property type="entry name" value="HOMEOBOX_2"/>
    <property type="match status" value="1"/>
</dbReference>
<dbReference type="InterPro" id="IPR001356">
    <property type="entry name" value="HD"/>
</dbReference>
<keyword evidence="5 7" id="KW-0371">Homeobox</keyword>
<evidence type="ECO:0000256" key="7">
    <source>
        <dbReference type="PROSITE-ProRule" id="PRU00108"/>
    </source>
</evidence>
<evidence type="ECO:0000256" key="6">
    <source>
        <dbReference type="ARBA" id="ARBA00023242"/>
    </source>
</evidence>
<dbReference type="GO" id="GO:0009887">
    <property type="term" value="P:animal organ morphogenesis"/>
    <property type="evidence" value="ECO:0007669"/>
    <property type="project" value="TreeGrafter"/>
</dbReference>
<sequence length="449" mass="48995">MVSYYNPVAMLSRTGSGHHHQYHHSSPTSNPYFPHNYPGYPHPHHAHHQGGGANSAVGVSSTQFSPNMAPDFNCNHQYPNHFGHMTPTDTALAAAAAPWNHPSAVYSACHRNLTSGYEEWSHQHGHHPLHTNFYSHQQPSTPSSSPSPNSSQQTIVAVGSHNGNHSPSSNVYSTNTTFKTEFGPCSGGNPQENSSQEMQTQGPVVSSAGPSIGTPHSPDSGMAISDGVSSSGSPATGIGGQHCLGGGGAHHLTSSVANLNGSMIGSQQNSNLNQQSLHTQRPAQARSPFEWMKKPAYSVPSNNNDLQSLNELKVTGSRKIYLNNNELYLSSTSLRKTRTKDKYRVVYSDTQRLELEKEFHFSRYITIRRKSELATMLGLSERQVKIWFQNRRAKERKVVRKREEMIHREKIATMAHMQNAVAAASGGMLSVNGPMCNQGNGTSIPSLMQ</sequence>
<evidence type="ECO:0000256" key="8">
    <source>
        <dbReference type="RuleBase" id="RU000682"/>
    </source>
</evidence>
<dbReference type="AlphaFoldDB" id="A0A8J2KHY2"/>
<evidence type="ECO:0000259" key="10">
    <source>
        <dbReference type="PROSITE" id="PS50071"/>
    </source>
</evidence>
<evidence type="ECO:0000313" key="11">
    <source>
        <dbReference type="EMBL" id="CAG7818341.1"/>
    </source>
</evidence>
<comment type="caution">
    <text evidence="11">The sequence shown here is derived from an EMBL/GenBank/DDBJ whole genome shotgun (WGS) entry which is preliminary data.</text>
</comment>
<protein>
    <recommendedName>
        <fullName evidence="10">Homeobox domain-containing protein</fullName>
    </recommendedName>
</protein>
<evidence type="ECO:0000256" key="3">
    <source>
        <dbReference type="ARBA" id="ARBA00022473"/>
    </source>
</evidence>
<dbReference type="FunFam" id="1.10.10.60:FF:000574">
    <property type="entry name" value="Homeobox protein CHOX-CAD2"/>
    <property type="match status" value="1"/>
</dbReference>
<dbReference type="OrthoDB" id="6159439at2759"/>
<evidence type="ECO:0000256" key="1">
    <source>
        <dbReference type="ARBA" id="ARBA00004123"/>
    </source>
</evidence>
<evidence type="ECO:0000256" key="4">
    <source>
        <dbReference type="ARBA" id="ARBA00023125"/>
    </source>
</evidence>
<feature type="DNA-binding region" description="Homeobox" evidence="7">
    <location>
        <begin position="340"/>
        <end position="399"/>
    </location>
</feature>
<accession>A0A8J2KHY2</accession>
<feature type="compositionally biased region" description="Polar residues" evidence="9">
    <location>
        <begin position="188"/>
        <end position="204"/>
    </location>
</feature>
<dbReference type="GO" id="GO:0030154">
    <property type="term" value="P:cell differentiation"/>
    <property type="evidence" value="ECO:0007669"/>
    <property type="project" value="TreeGrafter"/>
</dbReference>
<evidence type="ECO:0000256" key="5">
    <source>
        <dbReference type="ARBA" id="ARBA00023155"/>
    </source>
</evidence>
<reference evidence="11" key="1">
    <citation type="submission" date="2021-06" db="EMBL/GenBank/DDBJ databases">
        <authorList>
            <person name="Hodson N. C."/>
            <person name="Mongue J. A."/>
            <person name="Jaron S. K."/>
        </authorList>
    </citation>
    <scope>NUCLEOTIDE SEQUENCE</scope>
</reference>
<keyword evidence="12" id="KW-1185">Reference proteome</keyword>
<evidence type="ECO:0000256" key="2">
    <source>
        <dbReference type="ARBA" id="ARBA00010341"/>
    </source>
</evidence>
<feature type="region of interest" description="Disordered" evidence="9">
    <location>
        <begin position="121"/>
        <end position="242"/>
    </location>
</feature>
<name>A0A8J2KHY2_9HEXA</name>
<evidence type="ECO:0000313" key="12">
    <source>
        <dbReference type="Proteomes" id="UP000708208"/>
    </source>
</evidence>
<comment type="similarity">
    <text evidence="2">Belongs to the Caudal homeobox family.</text>
</comment>
<comment type="subcellular location">
    <subcellularLocation>
        <location evidence="1 7 8">Nucleus</location>
    </subcellularLocation>
</comment>
<proteinExistence type="inferred from homology"/>
<dbReference type="CDD" id="cd00086">
    <property type="entry name" value="homeodomain"/>
    <property type="match status" value="1"/>
</dbReference>
<dbReference type="GO" id="GO:0009948">
    <property type="term" value="P:anterior/posterior axis specification"/>
    <property type="evidence" value="ECO:0007669"/>
    <property type="project" value="TreeGrafter"/>
</dbReference>
<dbReference type="InterPro" id="IPR047152">
    <property type="entry name" value="Caudal_homeobox"/>
</dbReference>